<sequence>MLLSVFAVDLPFSVPSNCHLINYSTPQLS</sequence>
<accession>A0A2P2R0S9</accession>
<reference evidence="1" key="1">
    <citation type="submission" date="2018-02" db="EMBL/GenBank/DDBJ databases">
        <title>Rhizophora mucronata_Transcriptome.</title>
        <authorList>
            <person name="Meera S.P."/>
            <person name="Sreeshan A."/>
            <person name="Augustine A."/>
        </authorList>
    </citation>
    <scope>NUCLEOTIDE SEQUENCE</scope>
    <source>
        <tissue evidence="1">Leaf</tissue>
    </source>
</reference>
<dbReference type="AlphaFoldDB" id="A0A2P2R0S9"/>
<organism evidence="1">
    <name type="scientific">Rhizophora mucronata</name>
    <name type="common">Asiatic mangrove</name>
    <dbReference type="NCBI Taxonomy" id="61149"/>
    <lineage>
        <taxon>Eukaryota</taxon>
        <taxon>Viridiplantae</taxon>
        <taxon>Streptophyta</taxon>
        <taxon>Embryophyta</taxon>
        <taxon>Tracheophyta</taxon>
        <taxon>Spermatophyta</taxon>
        <taxon>Magnoliopsida</taxon>
        <taxon>eudicotyledons</taxon>
        <taxon>Gunneridae</taxon>
        <taxon>Pentapetalae</taxon>
        <taxon>rosids</taxon>
        <taxon>fabids</taxon>
        <taxon>Malpighiales</taxon>
        <taxon>Rhizophoraceae</taxon>
        <taxon>Rhizophora</taxon>
    </lineage>
</organism>
<evidence type="ECO:0000313" key="1">
    <source>
        <dbReference type="EMBL" id="MBX72744.1"/>
    </source>
</evidence>
<name>A0A2P2R0S9_RHIMU</name>
<proteinExistence type="predicted"/>
<dbReference type="EMBL" id="GGEC01092260">
    <property type="protein sequence ID" value="MBX72744.1"/>
    <property type="molecule type" value="Transcribed_RNA"/>
</dbReference>
<protein>
    <submittedName>
        <fullName evidence="1">Uncharacterized protein</fullName>
    </submittedName>
</protein>